<dbReference type="InterPro" id="IPR029045">
    <property type="entry name" value="ClpP/crotonase-like_dom_sf"/>
</dbReference>
<name>A0A398C7Z0_9BURK</name>
<dbReference type="GO" id="GO:0016853">
    <property type="term" value="F:isomerase activity"/>
    <property type="evidence" value="ECO:0007669"/>
    <property type="project" value="UniProtKB-KW"/>
</dbReference>
<dbReference type="Pfam" id="PF00378">
    <property type="entry name" value="ECH_1"/>
    <property type="match status" value="1"/>
</dbReference>
<dbReference type="SUPFAM" id="SSF52096">
    <property type="entry name" value="ClpP/crotonase"/>
    <property type="match status" value="1"/>
</dbReference>
<dbReference type="Gene3D" id="3.90.226.10">
    <property type="entry name" value="2-enoyl-CoA Hydratase, Chain A, domain 1"/>
    <property type="match status" value="1"/>
</dbReference>
<dbReference type="OrthoDB" id="8640475at2"/>
<dbReference type="PANTHER" id="PTHR11941:SF54">
    <property type="entry name" value="ENOYL-COA HYDRATASE, MITOCHONDRIAL"/>
    <property type="match status" value="1"/>
</dbReference>
<evidence type="ECO:0000313" key="2">
    <source>
        <dbReference type="Proteomes" id="UP000266302"/>
    </source>
</evidence>
<keyword evidence="1" id="KW-0413">Isomerase</keyword>
<dbReference type="CDD" id="cd06558">
    <property type="entry name" value="crotonase-like"/>
    <property type="match status" value="1"/>
</dbReference>
<evidence type="ECO:0000313" key="1">
    <source>
        <dbReference type="EMBL" id="RID99225.1"/>
    </source>
</evidence>
<organism evidence="1 2">
    <name type="scientific">Simplicispira hankyongi</name>
    <dbReference type="NCBI Taxonomy" id="2315688"/>
    <lineage>
        <taxon>Bacteria</taxon>
        <taxon>Pseudomonadati</taxon>
        <taxon>Pseudomonadota</taxon>
        <taxon>Betaproteobacteria</taxon>
        <taxon>Burkholderiales</taxon>
        <taxon>Comamonadaceae</taxon>
        <taxon>Simplicispira</taxon>
    </lineage>
</organism>
<accession>A0A398C7Z0</accession>
<dbReference type="Proteomes" id="UP000266302">
    <property type="component" value="Unassembled WGS sequence"/>
</dbReference>
<proteinExistence type="predicted"/>
<dbReference type="AlphaFoldDB" id="A0A398C7Z0"/>
<reference evidence="1 2" key="1">
    <citation type="submission" date="2018-09" db="EMBL/GenBank/DDBJ databases">
        <title>Draft genome of Simplicispira sp. NY-02.</title>
        <authorList>
            <person name="Im W.T."/>
        </authorList>
    </citation>
    <scope>NUCLEOTIDE SEQUENCE [LARGE SCALE GENOMIC DNA]</scope>
    <source>
        <strain evidence="1 2">NY-02</strain>
    </source>
</reference>
<comment type="caution">
    <text evidence="1">The sequence shown here is derived from an EMBL/GenBank/DDBJ whole genome shotgun (WGS) entry which is preliminary data.</text>
</comment>
<sequence length="264" mass="27985">MTHPLVSIEKPATGIALVTLQRQDKRNALNDALISALIDAAETLREDASVKAIVLTGGPQAFSAGADISTFDAIEKEPDVNQVRRMTDKGARMAELWQSMPAVTIAAVEGGAVGGGFGLALACDWRVFARNAFAYVPEVRLGLNYGWSTLPRLAALAGPGRAKWISILCRRHGAEELAAWNIAEHVAEPGGAVAAAMELAQEVAALPALAAQIIKRSVNAYSLALAKTASYSDMDDMLVCMTDDEGRRARESFTQQLTGKAGHA</sequence>
<keyword evidence="2" id="KW-1185">Reference proteome</keyword>
<dbReference type="GO" id="GO:0006635">
    <property type="term" value="P:fatty acid beta-oxidation"/>
    <property type="evidence" value="ECO:0007669"/>
    <property type="project" value="TreeGrafter"/>
</dbReference>
<dbReference type="EMBL" id="QXJC01000001">
    <property type="protein sequence ID" value="RID99225.1"/>
    <property type="molecule type" value="Genomic_DNA"/>
</dbReference>
<dbReference type="PANTHER" id="PTHR11941">
    <property type="entry name" value="ENOYL-COA HYDRATASE-RELATED"/>
    <property type="match status" value="1"/>
</dbReference>
<dbReference type="RefSeq" id="WP_119107676.1">
    <property type="nucleotide sequence ID" value="NZ_QXJC01000001.1"/>
</dbReference>
<gene>
    <name evidence="1" type="ORF">D3F03_01945</name>
</gene>
<protein>
    <submittedName>
        <fullName evidence="1">Enoyl-CoA hydratase/isomerase family protein</fullName>
    </submittedName>
</protein>
<dbReference type="InterPro" id="IPR001753">
    <property type="entry name" value="Enoyl-CoA_hydra/iso"/>
</dbReference>